<keyword evidence="4" id="KW-0378">Hydrolase</keyword>
<keyword evidence="3" id="KW-0064">Aspartyl protease</keyword>
<evidence type="ECO:0000256" key="7">
    <source>
        <dbReference type="ARBA" id="ARBA00022918"/>
    </source>
</evidence>
<dbReference type="GO" id="GO:0015074">
    <property type="term" value="P:DNA integration"/>
    <property type="evidence" value="ECO:0007669"/>
    <property type="project" value="UniProtKB-KW"/>
</dbReference>
<keyword evidence="15" id="KW-1185">Reference proteome</keyword>
<dbReference type="InterPro" id="IPR056924">
    <property type="entry name" value="SH3_Tf2-1"/>
</dbReference>
<keyword evidence="10" id="KW-0233">DNA recombination</keyword>
<sequence>MLSDVLSRLPDYELAHVSRVTTDLYDLIRLVYQGDENYTPVVRLLSEGKDAKVDRLSSRQRAQLHCYELADGLLHYREDPGYPPRVVVPNDEDLKYDILLEAHDAPTSGHLGRDKTYQAVSQTFWWSRMYKWVAHYAKTCGSCQRVKPSGLASAPLQSLPVPADCWKSMSLDFVFSQPADDKGNAGILVFVCRLCNVVHLAPTIVSHRDPRFTGAFWDTLFQLLGTKLTMSTADHPQTDGLTERLPMVEFALNNAVYASTGFTPFYLNWLRHPQVPLTLWGGTDASIVNTMNLPLNLVSSIGSNKLKHRFIGPFAILARPGAASTIDLLKSVATHPTFYVGRLKRFHDPLDLPSQTEGGQGENSPPRNEAESSGQPELPVSKPVTDTRAGINESHTKGMMVQGGKSSRKNYTHKPIAPTEPLPNRSRNSAVNTPVELSGLTTKSVQILTKDL</sequence>
<dbReference type="SUPFAM" id="SSF53098">
    <property type="entry name" value="Ribonuclease H-like"/>
    <property type="match status" value="1"/>
</dbReference>
<evidence type="ECO:0000313" key="14">
    <source>
        <dbReference type="EMBL" id="POM60740.1"/>
    </source>
</evidence>
<evidence type="ECO:0000259" key="12">
    <source>
        <dbReference type="Pfam" id="PF17921"/>
    </source>
</evidence>
<dbReference type="GO" id="GO:0046872">
    <property type="term" value="F:metal ion binding"/>
    <property type="evidence" value="ECO:0007669"/>
    <property type="project" value="UniProtKB-KW"/>
</dbReference>
<dbReference type="InterPro" id="IPR050951">
    <property type="entry name" value="Retrovirus_Pol_polyprotein"/>
</dbReference>
<dbReference type="Pfam" id="PF24626">
    <property type="entry name" value="SH3_Tf2-1"/>
    <property type="match status" value="1"/>
</dbReference>
<dbReference type="GO" id="GO:0006508">
    <property type="term" value="P:proteolysis"/>
    <property type="evidence" value="ECO:0007669"/>
    <property type="project" value="UniProtKB-KW"/>
</dbReference>
<feature type="domain" description="Tf2-1-like SH3-like" evidence="13">
    <location>
        <begin position="302"/>
        <end position="347"/>
    </location>
</feature>
<keyword evidence="7" id="KW-0695">RNA-directed DNA polymerase</keyword>
<reference evidence="14 15" key="1">
    <citation type="journal article" date="2017" name="Genome Biol. Evol.">
        <title>Phytophthora megakarya and P. palmivora, closely related causal agents of cacao black pod rot, underwent increases in genome sizes and gene numbers by different mechanisms.</title>
        <authorList>
            <person name="Ali S.S."/>
            <person name="Shao J."/>
            <person name="Lary D.J."/>
            <person name="Kronmiller B."/>
            <person name="Shen D."/>
            <person name="Strem M.D."/>
            <person name="Amoako-Attah I."/>
            <person name="Akrofi A.Y."/>
            <person name="Begoude B.A."/>
            <person name="Ten Hoopen G.M."/>
            <person name="Coulibaly K."/>
            <person name="Kebe B.I."/>
            <person name="Melnick R.L."/>
            <person name="Guiltinan M.J."/>
            <person name="Tyler B.M."/>
            <person name="Meinhardt L.W."/>
            <person name="Bailey B.A."/>
        </authorList>
    </citation>
    <scope>NUCLEOTIDE SEQUENCE [LARGE SCALE GENOMIC DNA]</scope>
    <source>
        <strain evidence="15">sbr112.9</strain>
    </source>
</reference>
<dbReference type="InterPro" id="IPR041588">
    <property type="entry name" value="Integrase_H2C2"/>
</dbReference>
<evidence type="ECO:0000256" key="3">
    <source>
        <dbReference type="ARBA" id="ARBA00022750"/>
    </source>
</evidence>
<dbReference type="GO" id="GO:0003887">
    <property type="term" value="F:DNA-directed DNA polymerase activity"/>
    <property type="evidence" value="ECO:0007669"/>
    <property type="project" value="UniProtKB-KW"/>
</dbReference>
<dbReference type="FunFam" id="1.10.340.70:FF:000001">
    <property type="entry name" value="Retrovirus-related Pol polyprotein from transposon gypsy-like Protein"/>
    <property type="match status" value="1"/>
</dbReference>
<dbReference type="AlphaFoldDB" id="A0A2P4X5E7"/>
<accession>A0A2P4X5E7</accession>
<dbReference type="PANTHER" id="PTHR37984">
    <property type="entry name" value="PROTEIN CBG26694"/>
    <property type="match status" value="1"/>
</dbReference>
<evidence type="ECO:0000259" key="13">
    <source>
        <dbReference type="Pfam" id="PF24626"/>
    </source>
</evidence>
<evidence type="ECO:0000256" key="2">
    <source>
        <dbReference type="ARBA" id="ARBA00022723"/>
    </source>
</evidence>
<protein>
    <submittedName>
        <fullName evidence="14">Retroelement</fullName>
    </submittedName>
</protein>
<evidence type="ECO:0000256" key="11">
    <source>
        <dbReference type="SAM" id="MobiDB-lite"/>
    </source>
</evidence>
<dbReference type="EMBL" id="NCKW01016834">
    <property type="protein sequence ID" value="POM60740.1"/>
    <property type="molecule type" value="Genomic_DNA"/>
</dbReference>
<dbReference type="InterPro" id="IPR036397">
    <property type="entry name" value="RNaseH_sf"/>
</dbReference>
<keyword evidence="8" id="KW-0239">DNA-directed DNA polymerase</keyword>
<evidence type="ECO:0000256" key="10">
    <source>
        <dbReference type="ARBA" id="ARBA00023172"/>
    </source>
</evidence>
<dbReference type="GO" id="GO:0004190">
    <property type="term" value="F:aspartic-type endopeptidase activity"/>
    <property type="evidence" value="ECO:0007669"/>
    <property type="project" value="UniProtKB-KW"/>
</dbReference>
<keyword evidence="1" id="KW-0645">Protease</keyword>
<dbReference type="GO" id="GO:0003964">
    <property type="term" value="F:RNA-directed DNA polymerase activity"/>
    <property type="evidence" value="ECO:0007669"/>
    <property type="project" value="UniProtKB-KW"/>
</dbReference>
<dbReference type="OrthoDB" id="110453at2759"/>
<feature type="region of interest" description="Disordered" evidence="11">
    <location>
        <begin position="349"/>
        <end position="452"/>
    </location>
</feature>
<evidence type="ECO:0000256" key="6">
    <source>
        <dbReference type="ARBA" id="ARBA00022908"/>
    </source>
</evidence>
<comment type="caution">
    <text evidence="14">The sequence shown here is derived from an EMBL/GenBank/DDBJ whole genome shotgun (WGS) entry which is preliminary data.</text>
</comment>
<feature type="domain" description="Integrase zinc-binding" evidence="12">
    <location>
        <begin position="91"/>
        <end position="149"/>
    </location>
</feature>
<organism evidence="14 15">
    <name type="scientific">Phytophthora palmivora</name>
    <dbReference type="NCBI Taxonomy" id="4796"/>
    <lineage>
        <taxon>Eukaryota</taxon>
        <taxon>Sar</taxon>
        <taxon>Stramenopiles</taxon>
        <taxon>Oomycota</taxon>
        <taxon>Peronosporomycetes</taxon>
        <taxon>Peronosporales</taxon>
        <taxon>Peronosporaceae</taxon>
        <taxon>Phytophthora</taxon>
    </lineage>
</organism>
<gene>
    <name evidence="14" type="ORF">PHPALM_30379</name>
</gene>
<keyword evidence="9" id="KW-0238">DNA-binding</keyword>
<dbReference type="Gene3D" id="3.30.420.10">
    <property type="entry name" value="Ribonuclease H-like superfamily/Ribonuclease H"/>
    <property type="match status" value="1"/>
</dbReference>
<dbReference type="Proteomes" id="UP000237271">
    <property type="component" value="Unassembled WGS sequence"/>
</dbReference>
<evidence type="ECO:0000313" key="15">
    <source>
        <dbReference type="Proteomes" id="UP000237271"/>
    </source>
</evidence>
<keyword evidence="8" id="KW-0548">Nucleotidyltransferase</keyword>
<feature type="compositionally biased region" description="Polar residues" evidence="11">
    <location>
        <begin position="353"/>
        <end position="375"/>
    </location>
</feature>
<keyword evidence="2" id="KW-0479">Metal-binding</keyword>
<proteinExistence type="predicted"/>
<evidence type="ECO:0000256" key="1">
    <source>
        <dbReference type="ARBA" id="ARBA00022670"/>
    </source>
</evidence>
<dbReference type="InterPro" id="IPR012337">
    <property type="entry name" value="RNaseH-like_sf"/>
</dbReference>
<dbReference type="Pfam" id="PF17921">
    <property type="entry name" value="Integrase_H2C2"/>
    <property type="match status" value="1"/>
</dbReference>
<keyword evidence="5" id="KW-0460">Magnesium</keyword>
<evidence type="ECO:0000256" key="9">
    <source>
        <dbReference type="ARBA" id="ARBA00023125"/>
    </source>
</evidence>
<dbReference type="GO" id="GO:0003677">
    <property type="term" value="F:DNA binding"/>
    <property type="evidence" value="ECO:0007669"/>
    <property type="project" value="UniProtKB-KW"/>
</dbReference>
<keyword evidence="8" id="KW-0808">Transferase</keyword>
<dbReference type="GO" id="GO:0006310">
    <property type="term" value="P:DNA recombination"/>
    <property type="evidence" value="ECO:0007669"/>
    <property type="project" value="UniProtKB-KW"/>
</dbReference>
<feature type="compositionally biased region" description="Polar residues" evidence="11">
    <location>
        <begin position="439"/>
        <end position="452"/>
    </location>
</feature>
<evidence type="ECO:0000256" key="5">
    <source>
        <dbReference type="ARBA" id="ARBA00022842"/>
    </source>
</evidence>
<name>A0A2P4X5E7_9STRA</name>
<evidence type="ECO:0000256" key="8">
    <source>
        <dbReference type="ARBA" id="ARBA00022932"/>
    </source>
</evidence>
<keyword evidence="6" id="KW-0229">DNA integration</keyword>
<dbReference type="PANTHER" id="PTHR37984:SF5">
    <property type="entry name" value="PROTEIN NYNRIN-LIKE"/>
    <property type="match status" value="1"/>
</dbReference>
<evidence type="ECO:0000256" key="4">
    <source>
        <dbReference type="ARBA" id="ARBA00022801"/>
    </source>
</evidence>
<dbReference type="Gene3D" id="1.10.340.70">
    <property type="match status" value="1"/>
</dbReference>